<evidence type="ECO:0000313" key="5">
    <source>
        <dbReference type="EMBL" id="KAF5929952.1"/>
    </source>
</evidence>
<reference evidence="5 6" key="2">
    <citation type="submission" date="2020-07" db="EMBL/GenBank/DDBJ databases">
        <title>Genome assembly of wild tea tree DASZ reveals pedigree and selection history of tea varieties.</title>
        <authorList>
            <person name="Zhang W."/>
        </authorList>
    </citation>
    <scope>NUCLEOTIDE SEQUENCE [LARGE SCALE GENOMIC DNA]</scope>
    <source>
        <strain evidence="6">cv. G240</strain>
        <tissue evidence="5">Leaf</tissue>
    </source>
</reference>
<organism evidence="5 6">
    <name type="scientific">Camellia sinensis</name>
    <name type="common">Tea plant</name>
    <name type="synonym">Thea sinensis</name>
    <dbReference type="NCBI Taxonomy" id="4442"/>
    <lineage>
        <taxon>Eukaryota</taxon>
        <taxon>Viridiplantae</taxon>
        <taxon>Streptophyta</taxon>
        <taxon>Embryophyta</taxon>
        <taxon>Tracheophyta</taxon>
        <taxon>Spermatophyta</taxon>
        <taxon>Magnoliopsida</taxon>
        <taxon>eudicotyledons</taxon>
        <taxon>Gunneridae</taxon>
        <taxon>Pentapetalae</taxon>
        <taxon>asterids</taxon>
        <taxon>Ericales</taxon>
        <taxon>Theaceae</taxon>
        <taxon>Camellia</taxon>
    </lineage>
</organism>
<name>A0A7J7FPG8_CAMSI</name>
<evidence type="ECO:0000313" key="6">
    <source>
        <dbReference type="Proteomes" id="UP000593564"/>
    </source>
</evidence>
<dbReference type="InterPro" id="IPR002241">
    <property type="entry name" value="Glyco_hydro_27"/>
</dbReference>
<dbReference type="GO" id="GO:0004553">
    <property type="term" value="F:hydrolase activity, hydrolyzing O-glycosyl compounds"/>
    <property type="evidence" value="ECO:0007669"/>
    <property type="project" value="InterPro"/>
</dbReference>
<keyword evidence="2" id="KW-0378">Hydrolase</keyword>
<dbReference type="EMBL" id="JACBKZ010000090">
    <property type="protein sequence ID" value="KAF5929952.1"/>
    <property type="molecule type" value="Genomic_DNA"/>
</dbReference>
<accession>A0A7J7FPG8</accession>
<dbReference type="PANTHER" id="PTHR11452:SF42">
    <property type="entry name" value="ALPHA-GALACTOSIDASE"/>
    <property type="match status" value="1"/>
</dbReference>
<dbReference type="PANTHER" id="PTHR11452">
    <property type="entry name" value="ALPHA-GALACTOSIDASE/ALPHA-N-ACETYLGALACTOSAMINIDASE"/>
    <property type="match status" value="1"/>
</dbReference>
<dbReference type="Gene3D" id="3.20.20.70">
    <property type="entry name" value="Aldolase class I"/>
    <property type="match status" value="1"/>
</dbReference>
<reference evidence="6" key="1">
    <citation type="journal article" date="2020" name="Nat. Commun.">
        <title>Genome assembly of wild tea tree DASZ reveals pedigree and selection history of tea varieties.</title>
        <authorList>
            <person name="Zhang W."/>
            <person name="Zhang Y."/>
            <person name="Qiu H."/>
            <person name="Guo Y."/>
            <person name="Wan H."/>
            <person name="Zhang X."/>
            <person name="Scossa F."/>
            <person name="Alseekh S."/>
            <person name="Zhang Q."/>
            <person name="Wang P."/>
            <person name="Xu L."/>
            <person name="Schmidt M.H."/>
            <person name="Jia X."/>
            <person name="Li D."/>
            <person name="Zhu A."/>
            <person name="Guo F."/>
            <person name="Chen W."/>
            <person name="Ni D."/>
            <person name="Usadel B."/>
            <person name="Fernie A.R."/>
            <person name="Wen W."/>
        </authorList>
    </citation>
    <scope>NUCLEOTIDE SEQUENCE [LARGE SCALE GENOMIC DNA]</scope>
    <source>
        <strain evidence="6">cv. G240</strain>
    </source>
</reference>
<feature type="chain" id="PRO_5029670297" description="Alpha-galactosidase" evidence="4">
    <location>
        <begin position="29"/>
        <end position="167"/>
    </location>
</feature>
<dbReference type="InterPro" id="IPR013785">
    <property type="entry name" value="Aldolase_TIM"/>
</dbReference>
<feature type="signal peptide" evidence="4">
    <location>
        <begin position="1"/>
        <end position="28"/>
    </location>
</feature>
<comment type="similarity">
    <text evidence="1">Belongs to the glycosyl hydrolase 27 family.</text>
</comment>
<sequence length="167" mass="18906">MLDQLLPLPFLLVTVCWLQMLGIHVMSGIRTQAVNANTPILDTIKGSAYEESGRQWHAKDVGLKERACAWMPHGFMSVNTNLEAGRAFLRSLYHQYVDWGADFVKHDYVFSTDFNLDEIRVVSKVLRGFSRPITYSLSPGTSATPTIAKDVHGLVNMYRITDDDWDL</sequence>
<evidence type="ECO:0000256" key="4">
    <source>
        <dbReference type="SAM" id="SignalP"/>
    </source>
</evidence>
<dbReference type="InterPro" id="IPR017853">
    <property type="entry name" value="GH"/>
</dbReference>
<evidence type="ECO:0000256" key="2">
    <source>
        <dbReference type="ARBA" id="ARBA00022801"/>
    </source>
</evidence>
<dbReference type="SUPFAM" id="SSF51445">
    <property type="entry name" value="(Trans)glycosidases"/>
    <property type="match status" value="1"/>
</dbReference>
<gene>
    <name evidence="5" type="ORF">HYC85_000120</name>
</gene>
<keyword evidence="4" id="KW-0732">Signal</keyword>
<evidence type="ECO:0000256" key="1">
    <source>
        <dbReference type="ARBA" id="ARBA00009743"/>
    </source>
</evidence>
<dbReference type="AlphaFoldDB" id="A0A7J7FPG8"/>
<evidence type="ECO:0008006" key="7">
    <source>
        <dbReference type="Google" id="ProtNLM"/>
    </source>
</evidence>
<proteinExistence type="inferred from homology"/>
<comment type="caution">
    <text evidence="5">The sequence shown here is derived from an EMBL/GenBank/DDBJ whole genome shotgun (WGS) entry which is preliminary data.</text>
</comment>
<evidence type="ECO:0000256" key="3">
    <source>
        <dbReference type="ARBA" id="ARBA00023295"/>
    </source>
</evidence>
<protein>
    <recommendedName>
        <fullName evidence="7">Alpha-galactosidase</fullName>
    </recommendedName>
</protein>
<dbReference type="GO" id="GO:0005975">
    <property type="term" value="P:carbohydrate metabolic process"/>
    <property type="evidence" value="ECO:0007669"/>
    <property type="project" value="InterPro"/>
</dbReference>
<keyword evidence="3" id="KW-0326">Glycosidase</keyword>
<keyword evidence="6" id="KW-1185">Reference proteome</keyword>
<dbReference type="Proteomes" id="UP000593564">
    <property type="component" value="Unassembled WGS sequence"/>
</dbReference>